<sequence>MASHYSSDASASANAAVKQAAESMEARQTRFSPEHEKGLLEESAERRARANELFNAGDCSAALAQYEQALLSCPDYKHFERAVVHSNTSACLIKLEDWTAAAKAATSSLDALVVMERELGLIPEAKSSPAQSTENSKDISKDKESNNTTNSGAEADEHGLDGADQAEPPFTLANVPEATKNDIKRIRIKALLRRGRARAEAGGWSNFSGAEEDYKTLSRIPGLTAADAKTARAQLIALPPKTKAAQEKEMSEMWGKLRTLGDGMLKPFGLSTSNFQMVKDETTGGYSMNFQGNQGQ</sequence>
<protein>
    <recommendedName>
        <fullName evidence="4">Tetratricopeptide repeat protein 1</fullName>
    </recommendedName>
</protein>
<evidence type="ECO:0008006" key="4">
    <source>
        <dbReference type="Google" id="ProtNLM"/>
    </source>
</evidence>
<gene>
    <name evidence="2" type="ORF">LMH87_008011</name>
</gene>
<evidence type="ECO:0000256" key="1">
    <source>
        <dbReference type="SAM" id="MobiDB-lite"/>
    </source>
</evidence>
<keyword evidence="3" id="KW-1185">Reference proteome</keyword>
<name>A0A9W8QIT7_AKAMU</name>
<dbReference type="RefSeq" id="XP_056057093.1">
    <property type="nucleotide sequence ID" value="XM_056195425.1"/>
</dbReference>
<feature type="region of interest" description="Disordered" evidence="1">
    <location>
        <begin position="124"/>
        <end position="176"/>
    </location>
</feature>
<dbReference type="InterPro" id="IPR052769">
    <property type="entry name" value="TPR_domain_protein"/>
</dbReference>
<dbReference type="Proteomes" id="UP001144673">
    <property type="component" value="Unassembled WGS sequence"/>
</dbReference>
<dbReference type="GeneID" id="80895170"/>
<feature type="compositionally biased region" description="Low complexity" evidence="1">
    <location>
        <begin position="1"/>
        <end position="23"/>
    </location>
</feature>
<dbReference type="PANTHER" id="PTHR46014:SF1">
    <property type="entry name" value="TETRATRICOPEPTIDE REPEAT PROTEIN 1"/>
    <property type="match status" value="1"/>
</dbReference>
<dbReference type="EMBL" id="JAJHUN010000005">
    <property type="protein sequence ID" value="KAJ4159094.1"/>
    <property type="molecule type" value="Genomic_DNA"/>
</dbReference>
<dbReference type="SUPFAM" id="SSF48452">
    <property type="entry name" value="TPR-like"/>
    <property type="match status" value="1"/>
</dbReference>
<feature type="compositionally biased region" description="Basic and acidic residues" evidence="1">
    <location>
        <begin position="135"/>
        <end position="145"/>
    </location>
</feature>
<evidence type="ECO:0000313" key="3">
    <source>
        <dbReference type="Proteomes" id="UP001144673"/>
    </source>
</evidence>
<reference evidence="2" key="1">
    <citation type="journal article" date="2023" name="Access Microbiol">
        <title>De-novo genome assembly for Akanthomyces muscarius, a biocontrol agent of insect agricultural pests.</title>
        <authorList>
            <person name="Erdos Z."/>
            <person name="Studholme D.J."/>
            <person name="Raymond B."/>
            <person name="Sharma M."/>
        </authorList>
    </citation>
    <scope>NUCLEOTIDE SEQUENCE</scope>
    <source>
        <strain evidence="2">Ve6</strain>
    </source>
</reference>
<organism evidence="2 3">
    <name type="scientific">Akanthomyces muscarius</name>
    <name type="common">Entomopathogenic fungus</name>
    <name type="synonym">Lecanicillium muscarium</name>
    <dbReference type="NCBI Taxonomy" id="2231603"/>
    <lineage>
        <taxon>Eukaryota</taxon>
        <taxon>Fungi</taxon>
        <taxon>Dikarya</taxon>
        <taxon>Ascomycota</taxon>
        <taxon>Pezizomycotina</taxon>
        <taxon>Sordariomycetes</taxon>
        <taxon>Hypocreomycetidae</taxon>
        <taxon>Hypocreales</taxon>
        <taxon>Cordycipitaceae</taxon>
        <taxon>Akanthomyces</taxon>
    </lineage>
</organism>
<accession>A0A9W8QIT7</accession>
<dbReference type="Gene3D" id="1.25.40.10">
    <property type="entry name" value="Tetratricopeptide repeat domain"/>
    <property type="match status" value="1"/>
</dbReference>
<dbReference type="InterPro" id="IPR011990">
    <property type="entry name" value="TPR-like_helical_dom_sf"/>
</dbReference>
<comment type="caution">
    <text evidence="2">The sequence shown here is derived from an EMBL/GenBank/DDBJ whole genome shotgun (WGS) entry which is preliminary data.</text>
</comment>
<proteinExistence type="predicted"/>
<feature type="region of interest" description="Disordered" evidence="1">
    <location>
        <begin position="1"/>
        <end position="42"/>
    </location>
</feature>
<dbReference type="AlphaFoldDB" id="A0A9W8QIT7"/>
<dbReference type="KEGG" id="amus:LMH87_008011"/>
<evidence type="ECO:0000313" key="2">
    <source>
        <dbReference type="EMBL" id="KAJ4159094.1"/>
    </source>
</evidence>
<dbReference type="PANTHER" id="PTHR46014">
    <property type="entry name" value="TETRATRICOPEPTIDE REPEAT PROTEIN 1"/>
    <property type="match status" value="1"/>
</dbReference>
<feature type="compositionally biased region" description="Basic and acidic residues" evidence="1">
    <location>
        <begin position="24"/>
        <end position="42"/>
    </location>
</feature>